<comment type="caution">
    <text evidence="1">The sequence shown here is derived from an EMBL/GenBank/DDBJ whole genome shotgun (WGS) entry which is preliminary data.</text>
</comment>
<proteinExistence type="predicted"/>
<sequence length="123" mass="13382">MWSSSNVYPRAIHASWEERDLVNLNCMSPARDASRAEVDPGIFPISCMRHIRLSGSSLKAIAVDLGTTRSPRSAHTHTRLPRFVAICTNRALRATGVDSAAAIGLQLRELVTLLTELGGCARL</sequence>
<evidence type="ECO:0000313" key="2">
    <source>
        <dbReference type="Proteomes" id="UP001144978"/>
    </source>
</evidence>
<protein>
    <submittedName>
        <fullName evidence="1">Uncharacterized protein</fullName>
    </submittedName>
</protein>
<organism evidence="1 2">
    <name type="scientific">Trametes sanguinea</name>
    <dbReference type="NCBI Taxonomy" id="158606"/>
    <lineage>
        <taxon>Eukaryota</taxon>
        <taxon>Fungi</taxon>
        <taxon>Dikarya</taxon>
        <taxon>Basidiomycota</taxon>
        <taxon>Agaricomycotina</taxon>
        <taxon>Agaricomycetes</taxon>
        <taxon>Polyporales</taxon>
        <taxon>Polyporaceae</taxon>
        <taxon>Trametes</taxon>
    </lineage>
</organism>
<dbReference type="EMBL" id="JANSHE010000503">
    <property type="protein sequence ID" value="KAJ3010008.1"/>
    <property type="molecule type" value="Genomic_DNA"/>
</dbReference>
<accession>A0ACC1Q4R6</accession>
<keyword evidence="2" id="KW-1185">Reference proteome</keyword>
<gene>
    <name evidence="1" type="ORF">NUW54_g2613</name>
</gene>
<dbReference type="Proteomes" id="UP001144978">
    <property type="component" value="Unassembled WGS sequence"/>
</dbReference>
<evidence type="ECO:0000313" key="1">
    <source>
        <dbReference type="EMBL" id="KAJ3010008.1"/>
    </source>
</evidence>
<reference evidence="1" key="1">
    <citation type="submission" date="2022-08" db="EMBL/GenBank/DDBJ databases">
        <title>Genome Sequence of Pycnoporus sanguineus.</title>
        <authorList>
            <person name="Buettner E."/>
        </authorList>
    </citation>
    <scope>NUCLEOTIDE SEQUENCE</scope>
    <source>
        <strain evidence="1">CG-C14</strain>
    </source>
</reference>
<name>A0ACC1Q4R6_9APHY</name>